<organism evidence="2">
    <name type="scientific">Hexamita inflata</name>
    <dbReference type="NCBI Taxonomy" id="28002"/>
    <lineage>
        <taxon>Eukaryota</taxon>
        <taxon>Metamonada</taxon>
        <taxon>Diplomonadida</taxon>
        <taxon>Hexamitidae</taxon>
        <taxon>Hexamitinae</taxon>
        <taxon>Hexamita</taxon>
    </lineage>
</organism>
<dbReference type="EMBL" id="CATOUU010000386">
    <property type="protein sequence ID" value="CAI9927726.1"/>
    <property type="molecule type" value="Genomic_DNA"/>
</dbReference>
<name>A0AA86NZI7_9EUKA</name>
<dbReference type="EMBL" id="CAXDID020000041">
    <property type="protein sequence ID" value="CAL6000305.1"/>
    <property type="molecule type" value="Genomic_DNA"/>
</dbReference>
<keyword evidence="7" id="KW-1185">Reference proteome</keyword>
<keyword evidence="1" id="KW-1133">Transmembrane helix</keyword>
<evidence type="ECO:0000313" key="6">
    <source>
        <dbReference type="EMBL" id="CAL6016093.1"/>
    </source>
</evidence>
<dbReference type="EMBL" id="CAXDID020000006">
    <property type="protein sequence ID" value="CAL5975134.1"/>
    <property type="molecule type" value="Genomic_DNA"/>
</dbReference>
<evidence type="ECO:0000313" key="3">
    <source>
        <dbReference type="EMBL" id="CAI9941162.1"/>
    </source>
</evidence>
<evidence type="ECO:0000256" key="1">
    <source>
        <dbReference type="SAM" id="Phobius"/>
    </source>
</evidence>
<accession>A0AA86NZI7</accession>
<dbReference type="Proteomes" id="UP001642409">
    <property type="component" value="Unassembled WGS sequence"/>
</dbReference>
<comment type="caution">
    <text evidence="2">The sequence shown here is derived from an EMBL/GenBank/DDBJ whole genome shotgun (WGS) entry which is preliminary data.</text>
</comment>
<reference evidence="4 7" key="2">
    <citation type="submission" date="2024-07" db="EMBL/GenBank/DDBJ databases">
        <authorList>
            <person name="Akdeniz Z."/>
        </authorList>
    </citation>
    <scope>NUCLEOTIDE SEQUENCE [LARGE SCALE GENOMIC DNA]</scope>
</reference>
<gene>
    <name evidence="2" type="ORF">HINF_LOCUS15371</name>
    <name evidence="5" type="ORF">HINF_LOCUS16631</name>
    <name evidence="6" type="ORF">HINF_LOCUS25343</name>
    <name evidence="3" type="ORF">HINF_LOCUS28807</name>
    <name evidence="4" type="ORF">HINF_LOCUS3180</name>
</gene>
<evidence type="ECO:0000313" key="5">
    <source>
        <dbReference type="EMBL" id="CAL6000305.1"/>
    </source>
</evidence>
<protein>
    <submittedName>
        <fullName evidence="4">Hypothetical_protein</fullName>
    </submittedName>
</protein>
<keyword evidence="1" id="KW-0472">Membrane</keyword>
<evidence type="ECO:0000313" key="2">
    <source>
        <dbReference type="EMBL" id="CAI9927726.1"/>
    </source>
</evidence>
<dbReference type="EMBL" id="CATOUU010000687">
    <property type="protein sequence ID" value="CAI9941162.1"/>
    <property type="molecule type" value="Genomic_DNA"/>
</dbReference>
<dbReference type="EMBL" id="CAXDID020000075">
    <property type="protein sequence ID" value="CAL6016093.1"/>
    <property type="molecule type" value="Genomic_DNA"/>
</dbReference>
<feature type="transmembrane region" description="Helical" evidence="1">
    <location>
        <begin position="12"/>
        <end position="31"/>
    </location>
</feature>
<evidence type="ECO:0000313" key="7">
    <source>
        <dbReference type="Proteomes" id="UP001642409"/>
    </source>
</evidence>
<proteinExistence type="predicted"/>
<feature type="transmembrane region" description="Helical" evidence="1">
    <location>
        <begin position="43"/>
        <end position="65"/>
    </location>
</feature>
<evidence type="ECO:0000313" key="4">
    <source>
        <dbReference type="EMBL" id="CAL5975134.1"/>
    </source>
</evidence>
<keyword evidence="1" id="KW-0812">Transmembrane</keyword>
<reference evidence="2" key="1">
    <citation type="submission" date="2023-06" db="EMBL/GenBank/DDBJ databases">
        <authorList>
            <person name="Kurt Z."/>
        </authorList>
    </citation>
    <scope>NUCLEOTIDE SEQUENCE</scope>
</reference>
<dbReference type="AlphaFoldDB" id="A0AA86NZI7"/>
<sequence>MYQLYKFLEASQVIISFVVISFVLAIVGIVVPACNIASQAKAITSLICFVLCLIFNISIVIGMLSKRNNWSDPLRHIKLTYLNQQVQVVRQHQADISKSQSNLAVAV</sequence>